<organism evidence="2 3">
    <name type="scientific">Mucilaginibacter gossypiicola</name>
    <dbReference type="NCBI Taxonomy" id="551995"/>
    <lineage>
        <taxon>Bacteria</taxon>
        <taxon>Pseudomonadati</taxon>
        <taxon>Bacteroidota</taxon>
        <taxon>Sphingobacteriia</taxon>
        <taxon>Sphingobacteriales</taxon>
        <taxon>Sphingobacteriaceae</taxon>
        <taxon>Mucilaginibacter</taxon>
    </lineage>
</organism>
<dbReference type="RefSeq" id="WP_091216522.1">
    <property type="nucleotide sequence ID" value="NZ_FOCL01000009.1"/>
</dbReference>
<keyword evidence="1" id="KW-1133">Transmembrane helix</keyword>
<keyword evidence="1" id="KW-0472">Membrane</keyword>
<protein>
    <submittedName>
        <fullName evidence="2">Uncharacterized protein</fullName>
    </submittedName>
</protein>
<keyword evidence="1" id="KW-0812">Transmembrane</keyword>
<evidence type="ECO:0000313" key="3">
    <source>
        <dbReference type="Proteomes" id="UP000198942"/>
    </source>
</evidence>
<gene>
    <name evidence="2" type="ORF">SAMN05192574_10994</name>
</gene>
<evidence type="ECO:0000256" key="1">
    <source>
        <dbReference type="SAM" id="Phobius"/>
    </source>
</evidence>
<dbReference type="STRING" id="551995.SAMN05192574_10994"/>
<dbReference type="EMBL" id="FOCL01000009">
    <property type="protein sequence ID" value="SEO56177.1"/>
    <property type="molecule type" value="Genomic_DNA"/>
</dbReference>
<reference evidence="3" key="1">
    <citation type="submission" date="2016-10" db="EMBL/GenBank/DDBJ databases">
        <authorList>
            <person name="Varghese N."/>
            <person name="Submissions S."/>
        </authorList>
    </citation>
    <scope>NUCLEOTIDE SEQUENCE [LARGE SCALE GENOMIC DNA]</scope>
    <source>
        <strain evidence="3">Gh-48</strain>
    </source>
</reference>
<accession>A0A1H8QQC2</accession>
<dbReference type="OrthoDB" id="798582at2"/>
<evidence type="ECO:0000313" key="2">
    <source>
        <dbReference type="EMBL" id="SEO56177.1"/>
    </source>
</evidence>
<sequence length="64" mass="6868">MKNKAKRSVYLLLIGVILFSAGMAIPSGPADKWDDYARGAGAGLFIAGFIGLVTWLIDVVKENK</sequence>
<proteinExistence type="predicted"/>
<keyword evidence="3" id="KW-1185">Reference proteome</keyword>
<dbReference type="AlphaFoldDB" id="A0A1H8QQC2"/>
<name>A0A1H8QQC2_9SPHI</name>
<feature type="transmembrane region" description="Helical" evidence="1">
    <location>
        <begin position="40"/>
        <end position="60"/>
    </location>
</feature>
<dbReference type="Proteomes" id="UP000198942">
    <property type="component" value="Unassembled WGS sequence"/>
</dbReference>